<accession>A0A1C7NCX4</accession>
<comment type="caution">
    <text evidence="1">The sequence shown here is derived from an EMBL/GenBank/DDBJ whole genome shotgun (WGS) entry which is preliminary data.</text>
</comment>
<dbReference type="InParanoid" id="A0A1C7NCX4"/>
<dbReference type="EMBL" id="LUGH01000421">
    <property type="protein sequence ID" value="OBZ85214.1"/>
    <property type="molecule type" value="Genomic_DNA"/>
</dbReference>
<evidence type="ECO:0000313" key="2">
    <source>
        <dbReference type="Proteomes" id="UP000093000"/>
    </source>
</evidence>
<sequence>MNTKRYLFKQLQTKQVHNHQENKETTISKNSKYSTLKEDAREEFSQKFKAVKPEKKSMLKMFCTSLDANIVMKILLILNVKDDLLAAKFSKTEWKAWISCNSPKLPKDKR</sequence>
<name>A0A1C7NCX4_9FUNG</name>
<keyword evidence="2" id="KW-1185">Reference proteome</keyword>
<protein>
    <submittedName>
        <fullName evidence="1">Uncharacterized protein</fullName>
    </submittedName>
</protein>
<dbReference type="AlphaFoldDB" id="A0A1C7NCX4"/>
<gene>
    <name evidence="1" type="ORF">A0J61_06732</name>
</gene>
<evidence type="ECO:0000313" key="1">
    <source>
        <dbReference type="EMBL" id="OBZ85214.1"/>
    </source>
</evidence>
<proteinExistence type="predicted"/>
<organism evidence="1 2">
    <name type="scientific">Choanephora cucurbitarum</name>
    <dbReference type="NCBI Taxonomy" id="101091"/>
    <lineage>
        <taxon>Eukaryota</taxon>
        <taxon>Fungi</taxon>
        <taxon>Fungi incertae sedis</taxon>
        <taxon>Mucoromycota</taxon>
        <taxon>Mucoromycotina</taxon>
        <taxon>Mucoromycetes</taxon>
        <taxon>Mucorales</taxon>
        <taxon>Mucorineae</taxon>
        <taxon>Choanephoraceae</taxon>
        <taxon>Choanephoroideae</taxon>
        <taxon>Choanephora</taxon>
    </lineage>
</organism>
<dbReference type="Proteomes" id="UP000093000">
    <property type="component" value="Unassembled WGS sequence"/>
</dbReference>
<reference evidence="1 2" key="1">
    <citation type="submission" date="2016-03" db="EMBL/GenBank/DDBJ databases">
        <title>Choanephora cucurbitarum.</title>
        <authorList>
            <person name="Min B."/>
            <person name="Park H."/>
            <person name="Park J.-H."/>
            <person name="Shin H.-D."/>
            <person name="Choi I.-G."/>
        </authorList>
    </citation>
    <scope>NUCLEOTIDE SEQUENCE [LARGE SCALE GENOMIC DNA]</scope>
    <source>
        <strain evidence="1 2">KUS-F28377</strain>
    </source>
</reference>